<reference evidence="2" key="1">
    <citation type="journal article" date="2020" name="Stud. Mycol.">
        <title>101 Dothideomycetes genomes: a test case for predicting lifestyles and emergence of pathogens.</title>
        <authorList>
            <person name="Haridas S."/>
            <person name="Albert R."/>
            <person name="Binder M."/>
            <person name="Bloem J."/>
            <person name="Labutti K."/>
            <person name="Salamov A."/>
            <person name="Andreopoulos B."/>
            <person name="Baker S."/>
            <person name="Barry K."/>
            <person name="Bills G."/>
            <person name="Bluhm B."/>
            <person name="Cannon C."/>
            <person name="Castanera R."/>
            <person name="Culley D."/>
            <person name="Daum C."/>
            <person name="Ezra D."/>
            <person name="Gonzalez J."/>
            <person name="Henrissat B."/>
            <person name="Kuo A."/>
            <person name="Liang C."/>
            <person name="Lipzen A."/>
            <person name="Lutzoni F."/>
            <person name="Magnuson J."/>
            <person name="Mondo S."/>
            <person name="Nolan M."/>
            <person name="Ohm R."/>
            <person name="Pangilinan J."/>
            <person name="Park H.-J."/>
            <person name="Ramirez L."/>
            <person name="Alfaro M."/>
            <person name="Sun H."/>
            <person name="Tritt A."/>
            <person name="Yoshinaga Y."/>
            <person name="Zwiers L.-H."/>
            <person name="Turgeon B."/>
            <person name="Goodwin S."/>
            <person name="Spatafora J."/>
            <person name="Crous P."/>
            <person name="Grigoriev I."/>
        </authorList>
    </citation>
    <scope>NUCLEOTIDE SEQUENCE</scope>
    <source>
        <strain evidence="2">CBS 122681</strain>
    </source>
</reference>
<name>A0A6A6SKU2_9PLEO</name>
<proteinExistence type="predicted"/>
<keyword evidence="1" id="KW-1133">Transmembrane helix</keyword>
<keyword evidence="3" id="KW-1185">Reference proteome</keyword>
<evidence type="ECO:0000256" key="1">
    <source>
        <dbReference type="SAM" id="Phobius"/>
    </source>
</evidence>
<evidence type="ECO:0000313" key="3">
    <source>
        <dbReference type="Proteomes" id="UP000799324"/>
    </source>
</evidence>
<dbReference type="EMBL" id="MU004651">
    <property type="protein sequence ID" value="KAF2647243.1"/>
    <property type="molecule type" value="Genomic_DNA"/>
</dbReference>
<dbReference type="AlphaFoldDB" id="A0A6A6SKU2"/>
<keyword evidence="1" id="KW-0472">Membrane</keyword>
<evidence type="ECO:0000313" key="2">
    <source>
        <dbReference type="EMBL" id="KAF2647243.1"/>
    </source>
</evidence>
<organism evidence="2 3">
    <name type="scientific">Lophiostoma macrostomum CBS 122681</name>
    <dbReference type="NCBI Taxonomy" id="1314788"/>
    <lineage>
        <taxon>Eukaryota</taxon>
        <taxon>Fungi</taxon>
        <taxon>Dikarya</taxon>
        <taxon>Ascomycota</taxon>
        <taxon>Pezizomycotina</taxon>
        <taxon>Dothideomycetes</taxon>
        <taxon>Pleosporomycetidae</taxon>
        <taxon>Pleosporales</taxon>
        <taxon>Lophiostomataceae</taxon>
        <taxon>Lophiostoma</taxon>
    </lineage>
</organism>
<feature type="transmembrane region" description="Helical" evidence="1">
    <location>
        <begin position="39"/>
        <end position="57"/>
    </location>
</feature>
<keyword evidence="1" id="KW-0812">Transmembrane</keyword>
<gene>
    <name evidence="2" type="ORF">K491DRAFT_322164</name>
</gene>
<protein>
    <submittedName>
        <fullName evidence="2">Uncharacterized protein</fullName>
    </submittedName>
</protein>
<feature type="transmembrane region" description="Helical" evidence="1">
    <location>
        <begin position="111"/>
        <end position="133"/>
    </location>
</feature>
<accession>A0A6A6SKU2</accession>
<sequence>MSLTPNAVFLRKTHIGILAPAIPLLIATACVSSPYTALLFIPLSSSAILASILLYRNKQGYKTYAMTQLLGDVVLAFTYLGLMIPIWAGSYRPWWVIEQVPIVKLESYTCALALISMTIHSWFSLTPIIYYLLRTISRSLSSRVQRARECPKCRAREDEEARGLLGHTEHASPSMQAASTSMMRDGARYMLVDTDASPRTSEDIRRTLGEGEA</sequence>
<feature type="transmembrane region" description="Helical" evidence="1">
    <location>
        <begin position="69"/>
        <end position="91"/>
    </location>
</feature>
<dbReference type="Proteomes" id="UP000799324">
    <property type="component" value="Unassembled WGS sequence"/>
</dbReference>